<comment type="function">
    <text evidence="8">Reversible hydration of carbon dioxide.</text>
</comment>
<dbReference type="AlphaFoldDB" id="A0A840N7W3"/>
<dbReference type="EC" id="4.2.1.1" evidence="2 8"/>
<dbReference type="Proteomes" id="UP000521227">
    <property type="component" value="Unassembled WGS sequence"/>
</dbReference>
<proteinExistence type="inferred from homology"/>
<evidence type="ECO:0000256" key="3">
    <source>
        <dbReference type="ARBA" id="ARBA00022723"/>
    </source>
</evidence>
<sequence length="167" mass="18516">MSVLEFAVETLQVKHIIVCGHYGCGGIRRAFEPPDGGGLVDHWLAPVREMCRRCAPDLARLPTEAARMDRACELNVELQLRRVAATPIVRSAWQRQQSVTVHGWIYGLGDGLLRDLGLKLSSLDDAESLDRENEYAGLAEPITMVRRHAEEAFAGLTMLEPPLLEEG</sequence>
<evidence type="ECO:0000256" key="4">
    <source>
        <dbReference type="ARBA" id="ARBA00022833"/>
    </source>
</evidence>
<evidence type="ECO:0000256" key="8">
    <source>
        <dbReference type="RuleBase" id="RU003956"/>
    </source>
</evidence>
<evidence type="ECO:0000256" key="7">
    <source>
        <dbReference type="PIRSR" id="PIRSR601765-1"/>
    </source>
</evidence>
<comment type="cofactor">
    <cofactor evidence="7">
        <name>Zn(2+)</name>
        <dbReference type="ChEBI" id="CHEBI:29105"/>
    </cofactor>
    <text evidence="7">Binds 1 zinc ion per subunit.</text>
</comment>
<dbReference type="InterPro" id="IPR036874">
    <property type="entry name" value="Carbonic_anhydrase_sf"/>
</dbReference>
<dbReference type="SMART" id="SM00947">
    <property type="entry name" value="Pro_CA"/>
    <property type="match status" value="1"/>
</dbReference>
<comment type="similarity">
    <text evidence="1 8">Belongs to the beta-class carbonic anhydrase family.</text>
</comment>
<keyword evidence="4 7" id="KW-0862">Zinc</keyword>
<dbReference type="InterPro" id="IPR015892">
    <property type="entry name" value="Carbonic_anhydrase_CS"/>
</dbReference>
<dbReference type="GO" id="GO:0004089">
    <property type="term" value="F:carbonate dehydratase activity"/>
    <property type="evidence" value="ECO:0007669"/>
    <property type="project" value="UniProtKB-UniRule"/>
</dbReference>
<dbReference type="PANTHER" id="PTHR11002">
    <property type="entry name" value="CARBONIC ANHYDRASE"/>
    <property type="match status" value="1"/>
</dbReference>
<feature type="binding site" evidence="7">
    <location>
        <position position="21"/>
    </location>
    <ligand>
        <name>Zn(2+)</name>
        <dbReference type="ChEBI" id="CHEBI:29105"/>
    </ligand>
</feature>
<keyword evidence="3 7" id="KW-0479">Metal-binding</keyword>
<evidence type="ECO:0000313" key="9">
    <source>
        <dbReference type="EMBL" id="MBB5055290.1"/>
    </source>
</evidence>
<evidence type="ECO:0000256" key="6">
    <source>
        <dbReference type="ARBA" id="ARBA00048348"/>
    </source>
</evidence>
<dbReference type="EMBL" id="JACHIJ010000014">
    <property type="protein sequence ID" value="MBB5055290.1"/>
    <property type="molecule type" value="Genomic_DNA"/>
</dbReference>
<accession>A0A840N7W3</accession>
<keyword evidence="5 8" id="KW-0456">Lyase</keyword>
<dbReference type="InterPro" id="IPR001765">
    <property type="entry name" value="Carbonic_anhydrase"/>
</dbReference>
<comment type="catalytic activity">
    <reaction evidence="6 8">
        <text>hydrogencarbonate + H(+) = CO2 + H2O</text>
        <dbReference type="Rhea" id="RHEA:10748"/>
        <dbReference type="ChEBI" id="CHEBI:15377"/>
        <dbReference type="ChEBI" id="CHEBI:15378"/>
        <dbReference type="ChEBI" id="CHEBI:16526"/>
        <dbReference type="ChEBI" id="CHEBI:17544"/>
        <dbReference type="EC" id="4.2.1.1"/>
    </reaction>
</comment>
<dbReference type="SUPFAM" id="SSF53056">
    <property type="entry name" value="beta-carbonic anhydrase, cab"/>
    <property type="match status" value="1"/>
</dbReference>
<dbReference type="PANTHER" id="PTHR11002:SF76">
    <property type="entry name" value="CARBONIC ANHYDRASE"/>
    <property type="match status" value="1"/>
</dbReference>
<evidence type="ECO:0000256" key="1">
    <source>
        <dbReference type="ARBA" id="ARBA00006217"/>
    </source>
</evidence>
<dbReference type="Gene3D" id="3.40.1050.10">
    <property type="entry name" value="Carbonic anhydrase"/>
    <property type="match status" value="1"/>
</dbReference>
<dbReference type="GO" id="GO:0008270">
    <property type="term" value="F:zinc ion binding"/>
    <property type="evidence" value="ECO:0007669"/>
    <property type="project" value="UniProtKB-UniRule"/>
</dbReference>
<gene>
    <name evidence="9" type="ORF">HNQ36_005301</name>
</gene>
<dbReference type="PROSITE" id="PS00705">
    <property type="entry name" value="PROK_CO2_ANHYDRASE_2"/>
    <property type="match status" value="1"/>
</dbReference>
<dbReference type="GO" id="GO:0015976">
    <property type="term" value="P:carbon utilization"/>
    <property type="evidence" value="ECO:0007669"/>
    <property type="project" value="InterPro"/>
</dbReference>
<dbReference type="Pfam" id="PF00484">
    <property type="entry name" value="Pro_CA"/>
    <property type="match status" value="1"/>
</dbReference>
<name>A0A840N7W3_9BRAD</name>
<feature type="binding site" evidence="7">
    <location>
        <position position="24"/>
    </location>
    <ligand>
        <name>Zn(2+)</name>
        <dbReference type="ChEBI" id="CHEBI:29105"/>
    </ligand>
</feature>
<evidence type="ECO:0000313" key="10">
    <source>
        <dbReference type="Proteomes" id="UP000521227"/>
    </source>
</evidence>
<comment type="caution">
    <text evidence="9">The sequence shown here is derived from an EMBL/GenBank/DDBJ whole genome shotgun (WGS) entry which is preliminary data.</text>
</comment>
<reference evidence="9 10" key="1">
    <citation type="submission" date="2020-08" db="EMBL/GenBank/DDBJ databases">
        <title>Genomic Encyclopedia of Type Strains, Phase IV (KMG-IV): sequencing the most valuable type-strain genomes for metagenomic binning, comparative biology and taxonomic classification.</title>
        <authorList>
            <person name="Goeker M."/>
        </authorList>
    </citation>
    <scope>NUCLEOTIDE SEQUENCE [LARGE SCALE GENOMIC DNA]</scope>
    <source>
        <strain evidence="9 10">DSM 17498</strain>
    </source>
</reference>
<organism evidence="9 10">
    <name type="scientific">Afipia massiliensis</name>
    <dbReference type="NCBI Taxonomy" id="211460"/>
    <lineage>
        <taxon>Bacteria</taxon>
        <taxon>Pseudomonadati</taxon>
        <taxon>Pseudomonadota</taxon>
        <taxon>Alphaproteobacteria</taxon>
        <taxon>Hyphomicrobiales</taxon>
        <taxon>Nitrobacteraceae</taxon>
        <taxon>Afipia</taxon>
    </lineage>
</organism>
<protein>
    <recommendedName>
        <fullName evidence="2 8">Carbonic anhydrase</fullName>
        <ecNumber evidence="2 8">4.2.1.1</ecNumber>
    </recommendedName>
    <alternativeName>
        <fullName evidence="8">Carbonate dehydratase</fullName>
    </alternativeName>
</protein>
<evidence type="ECO:0000256" key="2">
    <source>
        <dbReference type="ARBA" id="ARBA00012925"/>
    </source>
</evidence>
<evidence type="ECO:0000256" key="5">
    <source>
        <dbReference type="ARBA" id="ARBA00023239"/>
    </source>
</evidence>